<keyword evidence="4" id="KW-0812">Transmembrane</keyword>
<dbReference type="Pfam" id="PF12729">
    <property type="entry name" value="4HB_MCP_1"/>
    <property type="match status" value="1"/>
</dbReference>
<dbReference type="Gene3D" id="1.10.287.950">
    <property type="entry name" value="Methyl-accepting chemotaxis protein"/>
    <property type="match status" value="1"/>
</dbReference>
<feature type="transmembrane region" description="Helical" evidence="4">
    <location>
        <begin position="7"/>
        <end position="27"/>
    </location>
</feature>
<dbReference type="EMBL" id="JAJBZT010000001">
    <property type="protein sequence ID" value="MCB6182092.1"/>
    <property type="molecule type" value="Genomic_DNA"/>
</dbReference>
<evidence type="ECO:0000259" key="6">
    <source>
        <dbReference type="PROSITE" id="PS50885"/>
    </source>
</evidence>
<gene>
    <name evidence="7" type="ORF">LIN78_00785</name>
</gene>
<dbReference type="Pfam" id="PF00015">
    <property type="entry name" value="MCPsignal"/>
    <property type="match status" value="1"/>
</dbReference>
<dbReference type="Proteomes" id="UP001165395">
    <property type="component" value="Unassembled WGS sequence"/>
</dbReference>
<dbReference type="InterPro" id="IPR004090">
    <property type="entry name" value="Chemotax_Me-accpt_rcpt"/>
</dbReference>
<dbReference type="InterPro" id="IPR003660">
    <property type="entry name" value="HAMP_dom"/>
</dbReference>
<keyword evidence="1 3" id="KW-0807">Transducer</keyword>
<proteinExistence type="inferred from homology"/>
<dbReference type="InterPro" id="IPR004089">
    <property type="entry name" value="MCPsignal_dom"/>
</dbReference>
<evidence type="ECO:0000313" key="7">
    <source>
        <dbReference type="EMBL" id="MCB6182092.1"/>
    </source>
</evidence>
<dbReference type="PANTHER" id="PTHR32089:SF112">
    <property type="entry name" value="LYSOZYME-LIKE PROTEIN-RELATED"/>
    <property type="match status" value="1"/>
</dbReference>
<feature type="domain" description="Methyl-accepting transducer" evidence="5">
    <location>
        <begin position="266"/>
        <end position="502"/>
    </location>
</feature>
<evidence type="ECO:0000256" key="4">
    <source>
        <dbReference type="SAM" id="Phobius"/>
    </source>
</evidence>
<accession>A0ABS8D1L6</accession>
<evidence type="ECO:0000256" key="1">
    <source>
        <dbReference type="ARBA" id="ARBA00023224"/>
    </source>
</evidence>
<comment type="similarity">
    <text evidence="2">Belongs to the methyl-accepting chemotaxis (MCP) protein family.</text>
</comment>
<dbReference type="RefSeq" id="WP_227177523.1">
    <property type="nucleotide sequence ID" value="NZ_JAJBZT010000001.1"/>
</dbReference>
<feature type="domain" description="HAMP" evidence="6">
    <location>
        <begin position="208"/>
        <end position="261"/>
    </location>
</feature>
<keyword evidence="4" id="KW-1133">Transmembrane helix</keyword>
<protein>
    <submittedName>
        <fullName evidence="7">Methyl-accepting chemotaxis protein</fullName>
    </submittedName>
</protein>
<dbReference type="PROSITE" id="PS50111">
    <property type="entry name" value="CHEMOTAXIS_TRANSDUC_2"/>
    <property type="match status" value="1"/>
</dbReference>
<dbReference type="CDD" id="cd11386">
    <property type="entry name" value="MCP_signal"/>
    <property type="match status" value="1"/>
</dbReference>
<evidence type="ECO:0000256" key="2">
    <source>
        <dbReference type="ARBA" id="ARBA00029447"/>
    </source>
</evidence>
<dbReference type="SUPFAM" id="SSF58104">
    <property type="entry name" value="Methyl-accepting chemotaxis protein (MCP) signaling domain"/>
    <property type="match status" value="1"/>
</dbReference>
<dbReference type="SMART" id="SM00283">
    <property type="entry name" value="MA"/>
    <property type="match status" value="1"/>
</dbReference>
<evidence type="ECO:0000313" key="8">
    <source>
        <dbReference type="Proteomes" id="UP001165395"/>
    </source>
</evidence>
<organism evidence="7 8">
    <name type="scientific">Leeia speluncae</name>
    <dbReference type="NCBI Taxonomy" id="2884804"/>
    <lineage>
        <taxon>Bacteria</taxon>
        <taxon>Pseudomonadati</taxon>
        <taxon>Pseudomonadota</taxon>
        <taxon>Betaproteobacteria</taxon>
        <taxon>Neisseriales</taxon>
        <taxon>Leeiaceae</taxon>
        <taxon>Leeia</taxon>
    </lineage>
</organism>
<comment type="caution">
    <text evidence="7">The sequence shown here is derived from an EMBL/GenBank/DDBJ whole genome shotgun (WGS) entry which is preliminary data.</text>
</comment>
<dbReference type="PRINTS" id="PR00260">
    <property type="entry name" value="CHEMTRNSDUCR"/>
</dbReference>
<dbReference type="PROSITE" id="PS50885">
    <property type="entry name" value="HAMP"/>
    <property type="match status" value="1"/>
</dbReference>
<name>A0ABS8D1L6_9NEIS</name>
<evidence type="ECO:0000256" key="3">
    <source>
        <dbReference type="PROSITE-ProRule" id="PRU00284"/>
    </source>
</evidence>
<dbReference type="InterPro" id="IPR024478">
    <property type="entry name" value="HlyB_4HB_MCP"/>
</dbReference>
<sequence length="539" mass="57996">MKIATRLLLTFLGVFIAFLGIGGWSVLQIRSLNNEVGFAYQEVMPSLEALKDMQTGVQVLRANLLTHILETDAGKKKGYEKVIADNRLLLDRNLQKYQQQMAANEALKASATSLQTAYTAFSDSFNKALAKSTAGFFDAAAMIATGDTQQKVDMLLSLLNKQLNDKKAIATQQSQTTEKNSQLAMKLTLVLLGVIMVVIGLASLRVYRILQAGLQTIQQTITHISQSLDFTYRAKAGGKTEVDQTIVLLNTFLDRVQTNLRTILEGSRQVSEAAGELLTTANQVAELTSTQNEATTNVAATVEEMSVSITQVSNQSGDMLQMAENAGELAKSGSVTIANTVSDIKGIAQTVGRTSLAINELDGQSAKINSIVSVIREVAEQTNLLALNAAIEAARAGEQGRGFAVVADEVRRLAERTSTATQEIAETINAMRNCSLAASQQTKQTDQIVTSGVARADDADKAILQIGESALETVTKVNEMFTALREQTAASTNIAEQVEIIAQMTDQASAAAHRTTSLANNLTTLANRQIDILDQYRLG</sequence>
<keyword evidence="8" id="KW-1185">Reference proteome</keyword>
<reference evidence="7" key="1">
    <citation type="submission" date="2021-10" db="EMBL/GenBank/DDBJ databases">
        <title>The complete genome sequence of Leeia sp. TBRC 13508.</title>
        <authorList>
            <person name="Charoenyingcharoen P."/>
            <person name="Yukphan P."/>
        </authorList>
    </citation>
    <scope>NUCLEOTIDE SEQUENCE</scope>
    <source>
        <strain evidence="7">TBRC 13508</strain>
    </source>
</reference>
<keyword evidence="4" id="KW-0472">Membrane</keyword>
<dbReference type="PANTHER" id="PTHR32089">
    <property type="entry name" value="METHYL-ACCEPTING CHEMOTAXIS PROTEIN MCPB"/>
    <property type="match status" value="1"/>
</dbReference>
<evidence type="ECO:0000259" key="5">
    <source>
        <dbReference type="PROSITE" id="PS50111"/>
    </source>
</evidence>